<proteinExistence type="predicted"/>
<evidence type="ECO:0000313" key="1">
    <source>
        <dbReference type="EMBL" id="GAG08643.1"/>
    </source>
</evidence>
<feature type="non-terminal residue" evidence="1">
    <location>
        <position position="1"/>
    </location>
</feature>
<evidence type="ECO:0008006" key="2">
    <source>
        <dbReference type="Google" id="ProtNLM"/>
    </source>
</evidence>
<reference evidence="1" key="1">
    <citation type="journal article" date="2014" name="Front. Microbiol.">
        <title>High frequency of phylogenetically diverse reductive dehalogenase-homologous genes in deep subseafloor sedimentary metagenomes.</title>
        <authorList>
            <person name="Kawai M."/>
            <person name="Futagami T."/>
            <person name="Toyoda A."/>
            <person name="Takaki Y."/>
            <person name="Nishi S."/>
            <person name="Hori S."/>
            <person name="Arai W."/>
            <person name="Tsubouchi T."/>
            <person name="Morono Y."/>
            <person name="Uchiyama I."/>
            <person name="Ito T."/>
            <person name="Fujiyama A."/>
            <person name="Inagaki F."/>
            <person name="Takami H."/>
        </authorList>
    </citation>
    <scope>NUCLEOTIDE SEQUENCE</scope>
    <source>
        <strain evidence="1">Expedition CK06-06</strain>
    </source>
</reference>
<name>X0V836_9ZZZZ</name>
<protein>
    <recommendedName>
        <fullName evidence="2">TonB C-terminal domain-containing protein</fullName>
    </recommendedName>
</protein>
<accession>X0V836</accession>
<sequence length="94" mass="10618">DPILNREVIYRPREPELPTWVDSSSTYMMELEFIVSAQGEVKEVVPIVSSGNSDVNLLGVRYLKSWRFAPFPLDSTEEQQGRVKFIFGGGDKAP</sequence>
<dbReference type="EMBL" id="BARS01020553">
    <property type="protein sequence ID" value="GAG08643.1"/>
    <property type="molecule type" value="Genomic_DNA"/>
</dbReference>
<organism evidence="1">
    <name type="scientific">marine sediment metagenome</name>
    <dbReference type="NCBI Taxonomy" id="412755"/>
    <lineage>
        <taxon>unclassified sequences</taxon>
        <taxon>metagenomes</taxon>
        <taxon>ecological metagenomes</taxon>
    </lineage>
</organism>
<comment type="caution">
    <text evidence="1">The sequence shown here is derived from an EMBL/GenBank/DDBJ whole genome shotgun (WGS) entry which is preliminary data.</text>
</comment>
<dbReference type="AlphaFoldDB" id="X0V836"/>
<gene>
    <name evidence="1" type="ORF">S01H1_33127</name>
</gene>
<dbReference type="SUPFAM" id="SSF74653">
    <property type="entry name" value="TolA/TonB C-terminal domain"/>
    <property type="match status" value="1"/>
</dbReference>